<dbReference type="GO" id="GO:0008483">
    <property type="term" value="F:transaminase activity"/>
    <property type="evidence" value="ECO:0007669"/>
    <property type="project" value="TreeGrafter"/>
</dbReference>
<evidence type="ECO:0000313" key="4">
    <source>
        <dbReference type="Proteomes" id="UP000078486"/>
    </source>
</evidence>
<dbReference type="AlphaFoldDB" id="A0A178IIQ9"/>
<dbReference type="Gene3D" id="3.90.1150.10">
    <property type="entry name" value="Aspartate Aminotransferase, domain 1"/>
    <property type="match status" value="1"/>
</dbReference>
<evidence type="ECO:0000256" key="1">
    <source>
        <dbReference type="ARBA" id="ARBA00037999"/>
    </source>
</evidence>
<dbReference type="PANTHER" id="PTHR30244:SF34">
    <property type="entry name" value="DTDP-4-AMINO-4,6-DIDEOXYGALACTOSE TRANSAMINASE"/>
    <property type="match status" value="1"/>
</dbReference>
<comment type="caution">
    <text evidence="3">The sequence shown here is derived from an EMBL/GenBank/DDBJ whole genome shotgun (WGS) entry which is preliminary data.</text>
</comment>
<dbReference type="Gene3D" id="3.40.640.10">
    <property type="entry name" value="Type I PLP-dependent aspartate aminotransferase-like (Major domain)"/>
    <property type="match status" value="1"/>
</dbReference>
<evidence type="ECO:0000256" key="2">
    <source>
        <dbReference type="RuleBase" id="RU004508"/>
    </source>
</evidence>
<dbReference type="EMBL" id="LRRQ01000088">
    <property type="protein sequence ID" value="OAM89581.1"/>
    <property type="molecule type" value="Genomic_DNA"/>
</dbReference>
<gene>
    <name evidence="3" type="ORF">AW736_12550</name>
</gene>
<reference evidence="3 4" key="1">
    <citation type="submission" date="2016-01" db="EMBL/GenBank/DDBJ databases">
        <title>High potential of lignocellulose degradation of a new Verrucomicrobia species.</title>
        <authorList>
            <person name="Wang Y."/>
            <person name="Shi Y."/>
            <person name="Qiu Z."/>
            <person name="Liu S."/>
            <person name="Yang H."/>
        </authorList>
    </citation>
    <scope>NUCLEOTIDE SEQUENCE [LARGE SCALE GENOMIC DNA]</scope>
    <source>
        <strain evidence="3 4">TSB47</strain>
    </source>
</reference>
<proteinExistence type="inferred from homology"/>
<dbReference type="SUPFAM" id="SSF53383">
    <property type="entry name" value="PLP-dependent transferases"/>
    <property type="match status" value="1"/>
</dbReference>
<dbReference type="CDD" id="cd00616">
    <property type="entry name" value="AHBA_syn"/>
    <property type="match status" value="1"/>
</dbReference>
<dbReference type="Proteomes" id="UP000078486">
    <property type="component" value="Unassembled WGS sequence"/>
</dbReference>
<dbReference type="STRING" id="1184151.AW736_12550"/>
<dbReference type="InterPro" id="IPR000653">
    <property type="entry name" value="DegT/StrS_aminotransferase"/>
</dbReference>
<dbReference type="Pfam" id="PF01041">
    <property type="entry name" value="DegT_DnrJ_EryC1"/>
    <property type="match status" value="1"/>
</dbReference>
<dbReference type="RefSeq" id="WP_068770566.1">
    <property type="nucleotide sequence ID" value="NZ_CP109796.1"/>
</dbReference>
<dbReference type="NCBIfam" id="NF011936">
    <property type="entry name" value="PRK15407.1"/>
    <property type="match status" value="1"/>
</dbReference>
<comment type="similarity">
    <text evidence="1 2">Belongs to the DegT/DnrJ/EryC1 family.</text>
</comment>
<dbReference type="InterPro" id="IPR015424">
    <property type="entry name" value="PyrdxlP-dep_Trfase"/>
</dbReference>
<keyword evidence="2" id="KW-0663">Pyridoxal phosphate</keyword>
<sequence length="507" mass="56184">MTDPSEIKAKIIRLTRQYSTLMHKAQRPGNDAAHAPWSPGQTIPYAGRVFEEDEVEAAVGATLDFWLTLGPEGESFEKELAAFLGIKHSLLVNSGSSANLVAFAALTTHKLPSHKRIRPGDEVITVAAGFPTTVAPIIQSGAVAVFVDNDPVTGNIRAGQLEAAYVPGKTKAVMIAHALGNPFDLGTVLEFCRKYDLWLIEDNCDALGCAYSMPITRAKELGITENSPGIPSDGVCITRYTGTWGDISTQSFYPPHHLTMGEGGAVNITSRSPLKNYAESFRDWGRDCWCASGKDDTCKKRFGWQLGELPNGYDHKYIYSHLGYNLKPLDPQAAIGRRQLKKLPAFIEARKQNWETLRSGLADLEEVFEFTLPTHATRWIPPSERKLPRSAFPTSFQWDSTGCRTDASWFGFMLRVKPSAPFTHTDLARHLGEKRIGTRMLFGGNLLRQPAFVQLKKDRPQALRVTGGLTGADEIMNRALFLGTYPGLTTAMLDYEIETIRNFVRKY</sequence>
<dbReference type="GO" id="GO:0000271">
    <property type="term" value="P:polysaccharide biosynthetic process"/>
    <property type="evidence" value="ECO:0007669"/>
    <property type="project" value="TreeGrafter"/>
</dbReference>
<evidence type="ECO:0000313" key="3">
    <source>
        <dbReference type="EMBL" id="OAM89581.1"/>
    </source>
</evidence>
<organism evidence="3 4">
    <name type="scientific">Termitidicoccus mucosus</name>
    <dbReference type="NCBI Taxonomy" id="1184151"/>
    <lineage>
        <taxon>Bacteria</taxon>
        <taxon>Pseudomonadati</taxon>
        <taxon>Verrucomicrobiota</taxon>
        <taxon>Opitutia</taxon>
        <taxon>Opitutales</taxon>
        <taxon>Opitutaceae</taxon>
        <taxon>Termitidicoccus</taxon>
    </lineage>
</organism>
<dbReference type="OrthoDB" id="9810913at2"/>
<dbReference type="PANTHER" id="PTHR30244">
    <property type="entry name" value="TRANSAMINASE"/>
    <property type="match status" value="1"/>
</dbReference>
<dbReference type="InterPro" id="IPR015422">
    <property type="entry name" value="PyrdxlP-dep_Trfase_small"/>
</dbReference>
<dbReference type="InterPro" id="IPR015421">
    <property type="entry name" value="PyrdxlP-dep_Trfase_major"/>
</dbReference>
<name>A0A178IIQ9_9BACT</name>
<protein>
    <submittedName>
        <fullName evidence="3">Dehydratase</fullName>
    </submittedName>
</protein>
<dbReference type="GO" id="GO:0030170">
    <property type="term" value="F:pyridoxal phosphate binding"/>
    <property type="evidence" value="ECO:0007669"/>
    <property type="project" value="TreeGrafter"/>
</dbReference>
<keyword evidence="4" id="KW-1185">Reference proteome</keyword>
<accession>A0A178IIQ9</accession>